<organism evidence="2 3">
    <name type="scientific">Hyaloscypha variabilis (strain UAMH 11265 / GT02V1 / F)</name>
    <name type="common">Meliniomyces variabilis</name>
    <dbReference type="NCBI Taxonomy" id="1149755"/>
    <lineage>
        <taxon>Eukaryota</taxon>
        <taxon>Fungi</taxon>
        <taxon>Dikarya</taxon>
        <taxon>Ascomycota</taxon>
        <taxon>Pezizomycotina</taxon>
        <taxon>Leotiomycetes</taxon>
        <taxon>Helotiales</taxon>
        <taxon>Hyaloscyphaceae</taxon>
        <taxon>Hyaloscypha</taxon>
        <taxon>Hyaloscypha variabilis</taxon>
    </lineage>
</organism>
<keyword evidence="1" id="KW-0472">Membrane</keyword>
<sequence length="136" mass="15368">MCRKTRQMLQRGCFRNRKLTDCNLLKFHCSRWISNNGGLLQMASISICCLILWVIFGALREMLGAFLKLPSTLLKIIPLNRLPVLTLHQTPAVPSPFTVKNTIPRQTMMMGKEAVVKGREVWAGRVSPYSLAETPP</sequence>
<keyword evidence="1" id="KW-1133">Transmembrane helix</keyword>
<evidence type="ECO:0000313" key="3">
    <source>
        <dbReference type="Proteomes" id="UP000235786"/>
    </source>
</evidence>
<evidence type="ECO:0000313" key="2">
    <source>
        <dbReference type="EMBL" id="PMD33762.1"/>
    </source>
</evidence>
<evidence type="ECO:0000256" key="1">
    <source>
        <dbReference type="SAM" id="Phobius"/>
    </source>
</evidence>
<dbReference type="EMBL" id="KZ613955">
    <property type="protein sequence ID" value="PMD33762.1"/>
    <property type="molecule type" value="Genomic_DNA"/>
</dbReference>
<proteinExistence type="predicted"/>
<dbReference type="Proteomes" id="UP000235786">
    <property type="component" value="Unassembled WGS sequence"/>
</dbReference>
<keyword evidence="1" id="KW-0812">Transmembrane</keyword>
<keyword evidence="3" id="KW-1185">Reference proteome</keyword>
<protein>
    <submittedName>
        <fullName evidence="2">Uncharacterized protein</fullName>
    </submittedName>
</protein>
<reference evidence="2 3" key="1">
    <citation type="submission" date="2016-04" db="EMBL/GenBank/DDBJ databases">
        <title>A degradative enzymes factory behind the ericoid mycorrhizal symbiosis.</title>
        <authorList>
            <consortium name="DOE Joint Genome Institute"/>
            <person name="Martino E."/>
            <person name="Morin E."/>
            <person name="Grelet G."/>
            <person name="Kuo A."/>
            <person name="Kohler A."/>
            <person name="Daghino S."/>
            <person name="Barry K."/>
            <person name="Choi C."/>
            <person name="Cichocki N."/>
            <person name="Clum A."/>
            <person name="Copeland A."/>
            <person name="Hainaut M."/>
            <person name="Haridas S."/>
            <person name="Labutti K."/>
            <person name="Lindquist E."/>
            <person name="Lipzen A."/>
            <person name="Khouja H.-R."/>
            <person name="Murat C."/>
            <person name="Ohm R."/>
            <person name="Olson A."/>
            <person name="Spatafora J."/>
            <person name="Veneault-Fourrey C."/>
            <person name="Henrissat B."/>
            <person name="Grigoriev I."/>
            <person name="Martin F."/>
            <person name="Perotto S."/>
        </authorList>
    </citation>
    <scope>NUCLEOTIDE SEQUENCE [LARGE SCALE GENOMIC DNA]</scope>
    <source>
        <strain evidence="2 3">F</strain>
    </source>
</reference>
<gene>
    <name evidence="2" type="ORF">L207DRAFT_605592</name>
</gene>
<accession>A0A2J6R5H2</accession>
<feature type="transmembrane region" description="Helical" evidence="1">
    <location>
        <begin position="39"/>
        <end position="59"/>
    </location>
</feature>
<dbReference type="AlphaFoldDB" id="A0A2J6R5H2"/>
<name>A0A2J6R5H2_HYAVF</name>